<dbReference type="Proteomes" id="UP000294155">
    <property type="component" value="Unassembled WGS sequence"/>
</dbReference>
<feature type="chain" id="PRO_5020596216" description="Lipocalin-like domain-containing protein" evidence="1">
    <location>
        <begin position="21"/>
        <end position="161"/>
    </location>
</feature>
<dbReference type="InterPro" id="IPR024311">
    <property type="entry name" value="Lipocalin-like"/>
</dbReference>
<keyword evidence="1" id="KW-0732">Signal</keyword>
<feature type="domain" description="Lipocalin-like" evidence="2">
    <location>
        <begin position="41"/>
        <end position="140"/>
    </location>
</feature>
<sequence>MFTKLSYSSYLFLFCQIVLVTSCNKSATPAPALTATEKLMAKSWYLTARTLTYNGTVDDLFATYPNCARDDFYRFQADGTLQFDNGIEKCNPSEPQAVTGTWSVGANDTNLTMLHPYLGGTVGLASRGGTIQELTEQKLIVVYSETFGTTINVTTSTYQGK</sequence>
<dbReference type="EMBL" id="SEWE01000046">
    <property type="protein sequence ID" value="RYU77675.1"/>
    <property type="molecule type" value="Genomic_DNA"/>
</dbReference>
<feature type="signal peptide" evidence="1">
    <location>
        <begin position="1"/>
        <end position="20"/>
    </location>
</feature>
<dbReference type="Pfam" id="PF13648">
    <property type="entry name" value="Lipocalin_4"/>
    <property type="match status" value="1"/>
</dbReference>
<dbReference type="AlphaFoldDB" id="A0A4Q5L9U6"/>
<evidence type="ECO:0000256" key="1">
    <source>
        <dbReference type="SAM" id="SignalP"/>
    </source>
</evidence>
<name>A0A4Q5L9U6_9BACT</name>
<proteinExistence type="predicted"/>
<organism evidence="3 4">
    <name type="scientific">Hymenobacter persicinus</name>
    <dbReference type="NCBI Taxonomy" id="2025506"/>
    <lineage>
        <taxon>Bacteria</taxon>
        <taxon>Pseudomonadati</taxon>
        <taxon>Bacteroidota</taxon>
        <taxon>Cytophagia</taxon>
        <taxon>Cytophagales</taxon>
        <taxon>Hymenobacteraceae</taxon>
        <taxon>Hymenobacter</taxon>
    </lineage>
</organism>
<dbReference type="RefSeq" id="WP_129922404.1">
    <property type="nucleotide sequence ID" value="NZ_SEWE01000046.1"/>
</dbReference>
<comment type="caution">
    <text evidence="3">The sequence shown here is derived from an EMBL/GenBank/DDBJ whole genome shotgun (WGS) entry which is preliminary data.</text>
</comment>
<protein>
    <recommendedName>
        <fullName evidence="2">Lipocalin-like domain-containing protein</fullName>
    </recommendedName>
</protein>
<evidence type="ECO:0000313" key="3">
    <source>
        <dbReference type="EMBL" id="RYU77675.1"/>
    </source>
</evidence>
<keyword evidence="4" id="KW-1185">Reference proteome</keyword>
<reference evidence="3 4" key="1">
    <citation type="submission" date="2019-02" db="EMBL/GenBank/DDBJ databases">
        <title>Bacterial novel species isolated from soil.</title>
        <authorList>
            <person name="Jung H.-Y."/>
        </authorList>
    </citation>
    <scope>NUCLEOTIDE SEQUENCE [LARGE SCALE GENOMIC DNA]</scope>
    <source>
        <strain evidence="3 4">1-3-3-3</strain>
    </source>
</reference>
<evidence type="ECO:0000259" key="2">
    <source>
        <dbReference type="Pfam" id="PF13648"/>
    </source>
</evidence>
<dbReference type="OrthoDB" id="799390at2"/>
<dbReference type="PROSITE" id="PS51257">
    <property type="entry name" value="PROKAR_LIPOPROTEIN"/>
    <property type="match status" value="1"/>
</dbReference>
<gene>
    <name evidence="3" type="ORF">EWM57_17270</name>
</gene>
<evidence type="ECO:0000313" key="4">
    <source>
        <dbReference type="Proteomes" id="UP000294155"/>
    </source>
</evidence>
<accession>A0A4Q5L9U6</accession>